<keyword evidence="5" id="KW-0963">Cytoplasm</keyword>
<dbReference type="GO" id="GO:0044209">
    <property type="term" value="P:AMP salvage"/>
    <property type="evidence" value="ECO:0007669"/>
    <property type="project" value="UniProtKB-UniRule"/>
</dbReference>
<dbReference type="PROSITE" id="PS00113">
    <property type="entry name" value="ADENYLATE_KINASE"/>
    <property type="match status" value="1"/>
</dbReference>
<dbReference type="InterPro" id="IPR033690">
    <property type="entry name" value="Adenylat_kinase_CS"/>
</dbReference>
<evidence type="ECO:0000256" key="5">
    <source>
        <dbReference type="HAMAP-Rule" id="MF_00235"/>
    </source>
</evidence>
<feature type="binding site" evidence="5">
    <location>
        <begin position="86"/>
        <end position="89"/>
    </location>
    <ligand>
        <name>AMP</name>
        <dbReference type="ChEBI" id="CHEBI:456215"/>
    </ligand>
</feature>
<comment type="caution">
    <text evidence="5">Lacks conserved residue(s) required for the propagation of feature annotation.</text>
</comment>
<dbReference type="STRING" id="1618490.US90_C0002G0054"/>
<protein>
    <recommendedName>
        <fullName evidence="5 7">Adenylate kinase</fullName>
        <shortName evidence="5">AK</shortName>
        <ecNumber evidence="5 7">2.7.4.3</ecNumber>
    </recommendedName>
    <alternativeName>
        <fullName evidence="5">ATP-AMP transphosphorylase</fullName>
    </alternativeName>
    <alternativeName>
        <fullName evidence="5">ATP:AMP phosphotransferase</fullName>
    </alternativeName>
    <alternativeName>
        <fullName evidence="5">Adenylate monophosphate kinase</fullName>
    </alternativeName>
</protein>
<keyword evidence="5 7" id="KW-0067">ATP-binding</keyword>
<feature type="binding site" evidence="5">
    <location>
        <begin position="12"/>
        <end position="17"/>
    </location>
    <ligand>
        <name>ATP</name>
        <dbReference type="ChEBI" id="CHEBI:30616"/>
    </ligand>
</feature>
<dbReference type="GO" id="GO:0004017">
    <property type="term" value="F:AMP kinase activity"/>
    <property type="evidence" value="ECO:0007669"/>
    <property type="project" value="UniProtKB-UniRule"/>
</dbReference>
<keyword evidence="1 5" id="KW-0808">Transferase</keyword>
<dbReference type="PRINTS" id="PR00094">
    <property type="entry name" value="ADENYLTKNASE"/>
</dbReference>
<dbReference type="InterPro" id="IPR027417">
    <property type="entry name" value="P-loop_NTPase"/>
</dbReference>
<comment type="function">
    <text evidence="5">Catalyzes the reversible transfer of the terminal phosphate group between ATP and AMP. Plays an important role in cellular energy homeostasis and in adenine nucleotide metabolism.</text>
</comment>
<dbReference type="CDD" id="cd01428">
    <property type="entry name" value="ADK"/>
    <property type="match status" value="1"/>
</dbReference>
<dbReference type="UniPathway" id="UPA00588">
    <property type="reaction ID" value="UER00649"/>
</dbReference>
<evidence type="ECO:0000256" key="7">
    <source>
        <dbReference type="RuleBase" id="RU003331"/>
    </source>
</evidence>
<feature type="binding site" evidence="5">
    <location>
        <position position="139"/>
    </location>
    <ligand>
        <name>AMP</name>
        <dbReference type="ChEBI" id="CHEBI:456215"/>
    </ligand>
</feature>
<dbReference type="HAMAP" id="MF_00235">
    <property type="entry name" value="Adenylate_kinase_Adk"/>
    <property type="match status" value="1"/>
</dbReference>
<evidence type="ECO:0000256" key="3">
    <source>
        <dbReference type="ARBA" id="ARBA00022741"/>
    </source>
</evidence>
<comment type="subcellular location">
    <subcellularLocation>
        <location evidence="5 7">Cytoplasm</location>
    </subcellularLocation>
</comment>
<comment type="catalytic activity">
    <reaction evidence="5 7">
        <text>AMP + ATP = 2 ADP</text>
        <dbReference type="Rhea" id="RHEA:12973"/>
        <dbReference type="ChEBI" id="CHEBI:30616"/>
        <dbReference type="ChEBI" id="CHEBI:456215"/>
        <dbReference type="ChEBI" id="CHEBI:456216"/>
        <dbReference type="EC" id="2.7.4.3"/>
    </reaction>
</comment>
<dbReference type="GO" id="GO:0005524">
    <property type="term" value="F:ATP binding"/>
    <property type="evidence" value="ECO:0007669"/>
    <property type="project" value="UniProtKB-UniRule"/>
</dbReference>
<feature type="binding site" evidence="5">
    <location>
        <position position="93"/>
    </location>
    <ligand>
        <name>AMP</name>
        <dbReference type="ChEBI" id="CHEBI:456215"/>
    </ligand>
</feature>
<evidence type="ECO:0000256" key="2">
    <source>
        <dbReference type="ARBA" id="ARBA00022727"/>
    </source>
</evidence>
<keyword evidence="4 5" id="KW-0418">Kinase</keyword>
<dbReference type="Gene3D" id="3.40.50.300">
    <property type="entry name" value="P-loop containing nucleotide triphosphate hydrolases"/>
    <property type="match status" value="1"/>
</dbReference>
<evidence type="ECO:0000313" key="9">
    <source>
        <dbReference type="Proteomes" id="UP000034406"/>
    </source>
</evidence>
<dbReference type="EMBL" id="LBUT01000002">
    <property type="protein sequence ID" value="KKQ71571.1"/>
    <property type="molecule type" value="Genomic_DNA"/>
</dbReference>
<dbReference type="EC" id="2.7.4.3" evidence="5 7"/>
<dbReference type="PANTHER" id="PTHR23359">
    <property type="entry name" value="NUCLEOTIDE KINASE"/>
    <property type="match status" value="1"/>
</dbReference>
<feature type="binding site" evidence="5">
    <location>
        <position position="38"/>
    </location>
    <ligand>
        <name>AMP</name>
        <dbReference type="ChEBI" id="CHEBI:456215"/>
    </ligand>
</feature>
<evidence type="ECO:0000256" key="4">
    <source>
        <dbReference type="ARBA" id="ARBA00022777"/>
    </source>
</evidence>
<feature type="binding site" evidence="5">
    <location>
        <position position="179"/>
    </location>
    <ligand>
        <name>ATP</name>
        <dbReference type="ChEBI" id="CHEBI:30616"/>
    </ligand>
</feature>
<reference evidence="8 9" key="1">
    <citation type="journal article" date="2015" name="Nature">
        <title>rRNA introns, odd ribosomes, and small enigmatic genomes across a large radiation of phyla.</title>
        <authorList>
            <person name="Brown C.T."/>
            <person name="Hug L.A."/>
            <person name="Thomas B.C."/>
            <person name="Sharon I."/>
            <person name="Castelle C.J."/>
            <person name="Singh A."/>
            <person name="Wilkins M.J."/>
            <person name="Williams K.H."/>
            <person name="Banfield J.F."/>
        </authorList>
    </citation>
    <scope>NUCLEOTIDE SEQUENCE [LARGE SCALE GENOMIC DNA]</scope>
</reference>
<organism evidence="8 9">
    <name type="scientific">Candidatus Shapirobacteria bacterium GW2011_GWE2_38_30</name>
    <dbReference type="NCBI Taxonomy" id="1618490"/>
    <lineage>
        <taxon>Bacteria</taxon>
        <taxon>Candidatus Shapironibacteriota</taxon>
    </lineage>
</organism>
<feature type="binding site" evidence="5">
    <location>
        <position position="150"/>
    </location>
    <ligand>
        <name>AMP</name>
        <dbReference type="ChEBI" id="CHEBI:456215"/>
    </ligand>
</feature>
<proteinExistence type="inferred from homology"/>
<feature type="region of interest" description="NMP" evidence="5">
    <location>
        <begin position="32"/>
        <end position="61"/>
    </location>
</feature>
<gene>
    <name evidence="5" type="primary">adk</name>
    <name evidence="8" type="ORF">US90_C0002G0054</name>
</gene>
<dbReference type="AlphaFoldDB" id="A0A0G0N362"/>
<sequence>MSLNLFIIGPSGSGKSTQAKLIAQKYQLTHFSMGQLLRDEIATNSKLGLDAKKSVDQGTPVPDEIVLPILSQKLISLDNKNFIIDGFPRLVQQGHYIDRFLIDKGQQTSLLIHLLVDFLEIVRRRQLAGKDFQAEDQDRSDNTPKAIANRQKILYESNVNPILDYYRNQNKLFEIDGNRPIIN</sequence>
<dbReference type="Pfam" id="PF00406">
    <property type="entry name" value="ADK"/>
    <property type="match status" value="1"/>
</dbReference>
<keyword evidence="2 5" id="KW-0545">Nucleotide biosynthesis</keyword>
<dbReference type="SUPFAM" id="SSF52540">
    <property type="entry name" value="P-loop containing nucleoside triphosphate hydrolases"/>
    <property type="match status" value="1"/>
</dbReference>
<dbReference type="Proteomes" id="UP000034406">
    <property type="component" value="Unassembled WGS sequence"/>
</dbReference>
<comment type="caution">
    <text evidence="8">The sequence shown here is derived from an EMBL/GenBank/DDBJ whole genome shotgun (WGS) entry which is preliminary data.</text>
</comment>
<comment type="domain">
    <text evidence="5">Consists of three domains, a large central CORE domain and two small peripheral domains, NMPbind and LID, which undergo movements during catalysis. The LID domain closes over the site of phosphoryl transfer upon ATP binding. Assembling and dissambling the active center during each catalytic cycle provides an effective means to prevent ATP hydrolysis.</text>
</comment>
<accession>A0A0G0N362</accession>
<comment type="pathway">
    <text evidence="5">Purine metabolism; AMP biosynthesis via salvage pathway; AMP from ADP: step 1/1.</text>
</comment>
<evidence type="ECO:0000313" key="8">
    <source>
        <dbReference type="EMBL" id="KKQ71571.1"/>
    </source>
</evidence>
<dbReference type="GO" id="GO:0005737">
    <property type="term" value="C:cytoplasm"/>
    <property type="evidence" value="ECO:0007669"/>
    <property type="project" value="UniProtKB-SubCell"/>
</dbReference>
<dbReference type="InterPro" id="IPR000850">
    <property type="entry name" value="Adenylat/UMP-CMP_kin"/>
</dbReference>
<comment type="subunit">
    <text evidence="5 7">Monomer.</text>
</comment>
<evidence type="ECO:0000256" key="6">
    <source>
        <dbReference type="RuleBase" id="RU003330"/>
    </source>
</evidence>
<name>A0A0G0N362_9BACT</name>
<keyword evidence="3 5" id="KW-0547">Nucleotide-binding</keyword>
<comment type="similarity">
    <text evidence="5 6">Belongs to the adenylate kinase family.</text>
</comment>
<evidence type="ECO:0000256" key="1">
    <source>
        <dbReference type="ARBA" id="ARBA00022679"/>
    </source>
</evidence>